<keyword evidence="3" id="KW-1185">Reference proteome</keyword>
<gene>
    <name evidence="2" type="ORF">FNH06_10475</name>
</gene>
<dbReference type="RefSeq" id="WP_144637081.1">
    <property type="nucleotide sequence ID" value="NZ_BNAX01000005.1"/>
</dbReference>
<dbReference type="Pfam" id="PF14716">
    <property type="entry name" value="HHH_8"/>
    <property type="match status" value="1"/>
</dbReference>
<comment type="caution">
    <text evidence="2">The sequence shown here is derived from an EMBL/GenBank/DDBJ whole genome shotgun (WGS) entry which is preliminary data.</text>
</comment>
<accession>A0A558AGA4</accession>
<dbReference type="InterPro" id="IPR003141">
    <property type="entry name" value="Pol/His_phosphatase_N"/>
</dbReference>
<evidence type="ECO:0000313" key="3">
    <source>
        <dbReference type="Proteomes" id="UP000318578"/>
    </source>
</evidence>
<dbReference type="Pfam" id="PF02811">
    <property type="entry name" value="PHP"/>
    <property type="match status" value="1"/>
</dbReference>
<dbReference type="Gene3D" id="3.20.20.140">
    <property type="entry name" value="Metal-dependent hydrolases"/>
    <property type="match status" value="1"/>
</dbReference>
<sequence length="330" mass="35301">MDPAQALRRIAFELERGGAPTYRVRAFRRAAAVVDDLPAAELADRVAHGTLKALPGIGDATAQVIVQAAAGEEPAYLKKLASAAASTAPSALRAALRGDCHTHSDWSDGGSPPREMAEAARELGHEWIALTDHSPRLTVARGLSAERLVAQLDLVERLNEELAPFRILTGIEVDILEDGSLDQRDDLLARLDVVVASVHSLLRMPAREMTPRMIAAVRNSHTDVLGHCTGRLVTGRGRPQSAFDAPAVFEACRESGTAVEINCRPERRDPPDDLLELAAEVGCEFTIDTDAHAPGQLDWLTLGCTRAEAAGIGADRIRNTRTAEELGVGG</sequence>
<dbReference type="InterPro" id="IPR017078">
    <property type="entry name" value="UCP036978_PHPhdr"/>
</dbReference>
<dbReference type="Gene3D" id="1.10.150.110">
    <property type="entry name" value="DNA polymerase beta, N-terminal domain-like"/>
    <property type="match status" value="1"/>
</dbReference>
<evidence type="ECO:0000259" key="1">
    <source>
        <dbReference type="SMART" id="SM00481"/>
    </source>
</evidence>
<name>A0A558AGA4_9PSEU</name>
<dbReference type="SMART" id="SM00481">
    <property type="entry name" value="POLIIIAc"/>
    <property type="match status" value="1"/>
</dbReference>
<dbReference type="SUPFAM" id="SSF47802">
    <property type="entry name" value="DNA polymerase beta, N-terminal domain-like"/>
    <property type="match status" value="1"/>
</dbReference>
<reference evidence="2 3" key="1">
    <citation type="submission" date="2019-07" db="EMBL/GenBank/DDBJ databases">
        <title>New species of Amycolatopsis and Streptomyces.</title>
        <authorList>
            <person name="Duangmal K."/>
            <person name="Teo W.F.A."/>
            <person name="Lipun K."/>
        </authorList>
    </citation>
    <scope>NUCLEOTIDE SEQUENCE [LARGE SCALE GENOMIC DNA]</scope>
    <source>
        <strain evidence="2 3">JCM 30562</strain>
    </source>
</reference>
<dbReference type="Proteomes" id="UP000318578">
    <property type="component" value="Unassembled WGS sequence"/>
</dbReference>
<feature type="domain" description="Polymerase/histidinol phosphatase N-terminal" evidence="1">
    <location>
        <begin position="98"/>
        <end position="177"/>
    </location>
</feature>
<dbReference type="InterPro" id="IPR004013">
    <property type="entry name" value="PHP_dom"/>
</dbReference>
<dbReference type="NCBIfam" id="NF005928">
    <property type="entry name" value="PRK07945.1"/>
    <property type="match status" value="1"/>
</dbReference>
<dbReference type="FunFam" id="3.20.20.140:FF:000047">
    <property type="entry name" value="PHP domain-containing protein"/>
    <property type="match status" value="1"/>
</dbReference>
<dbReference type="SUPFAM" id="SSF89550">
    <property type="entry name" value="PHP domain-like"/>
    <property type="match status" value="1"/>
</dbReference>
<dbReference type="OrthoDB" id="9808747at2"/>
<dbReference type="PANTHER" id="PTHR36928">
    <property type="entry name" value="PHOSPHATASE YCDX-RELATED"/>
    <property type="match status" value="1"/>
</dbReference>
<dbReference type="InterPro" id="IPR047967">
    <property type="entry name" value="PolX_PHP"/>
</dbReference>
<dbReference type="InterPro" id="IPR010996">
    <property type="entry name" value="HHH_MUS81"/>
</dbReference>
<organism evidence="2 3">
    <name type="scientific">Amycolatopsis acidiphila</name>
    <dbReference type="NCBI Taxonomy" id="715473"/>
    <lineage>
        <taxon>Bacteria</taxon>
        <taxon>Bacillati</taxon>
        <taxon>Actinomycetota</taxon>
        <taxon>Actinomycetes</taxon>
        <taxon>Pseudonocardiales</taxon>
        <taxon>Pseudonocardiaceae</taxon>
        <taxon>Amycolatopsis</taxon>
    </lineage>
</organism>
<dbReference type="InterPro" id="IPR016195">
    <property type="entry name" value="Pol/histidinol_Pase-like"/>
</dbReference>
<dbReference type="AlphaFoldDB" id="A0A558AGA4"/>
<protein>
    <submittedName>
        <fullName evidence="2">PHP domain-containing protein</fullName>
    </submittedName>
</protein>
<dbReference type="PIRSF" id="PIRSF036978">
    <property type="entry name" value="UCP036978_PHPhdr"/>
    <property type="match status" value="1"/>
</dbReference>
<dbReference type="PANTHER" id="PTHR36928:SF1">
    <property type="entry name" value="PHOSPHATASE YCDX-RELATED"/>
    <property type="match status" value="1"/>
</dbReference>
<dbReference type="GO" id="GO:0042578">
    <property type="term" value="F:phosphoric ester hydrolase activity"/>
    <property type="evidence" value="ECO:0007669"/>
    <property type="project" value="TreeGrafter"/>
</dbReference>
<dbReference type="GO" id="GO:0008270">
    <property type="term" value="F:zinc ion binding"/>
    <property type="evidence" value="ECO:0007669"/>
    <property type="project" value="TreeGrafter"/>
</dbReference>
<dbReference type="InterPro" id="IPR050243">
    <property type="entry name" value="PHP_phosphatase"/>
</dbReference>
<dbReference type="EMBL" id="VJZA01000012">
    <property type="protein sequence ID" value="TVT23305.1"/>
    <property type="molecule type" value="Genomic_DNA"/>
</dbReference>
<dbReference type="GO" id="GO:0005829">
    <property type="term" value="C:cytosol"/>
    <property type="evidence" value="ECO:0007669"/>
    <property type="project" value="TreeGrafter"/>
</dbReference>
<evidence type="ECO:0000313" key="2">
    <source>
        <dbReference type="EMBL" id="TVT23305.1"/>
    </source>
</evidence>
<dbReference type="CDD" id="cd07436">
    <property type="entry name" value="PHP_PolX"/>
    <property type="match status" value="1"/>
</dbReference>
<proteinExistence type="predicted"/>
<dbReference type="InterPro" id="IPR027421">
    <property type="entry name" value="DNA_pol_lamdba_lyase_dom_sf"/>
</dbReference>